<accession>A0ABP7HRS2</accession>
<feature type="domain" description="Alcohol dehydrogenase iron-type/glycerol dehydrogenase GldA" evidence="2">
    <location>
        <begin position="18"/>
        <end position="175"/>
    </location>
</feature>
<evidence type="ECO:0000259" key="2">
    <source>
        <dbReference type="Pfam" id="PF00465"/>
    </source>
</evidence>
<proteinExistence type="predicted"/>
<dbReference type="EMBL" id="BAABDE010000017">
    <property type="protein sequence ID" value="GAA3800608.1"/>
    <property type="molecule type" value="Genomic_DNA"/>
</dbReference>
<dbReference type="Gene3D" id="3.40.50.1970">
    <property type="match status" value="1"/>
</dbReference>
<evidence type="ECO:0000313" key="4">
    <source>
        <dbReference type="Proteomes" id="UP001501009"/>
    </source>
</evidence>
<dbReference type="InterPro" id="IPR001670">
    <property type="entry name" value="ADH_Fe/GldA"/>
</dbReference>
<dbReference type="RefSeq" id="WP_275778029.1">
    <property type="nucleotide sequence ID" value="NZ_BAABDE010000017.1"/>
</dbReference>
<dbReference type="Proteomes" id="UP001501009">
    <property type="component" value="Unassembled WGS sequence"/>
</dbReference>
<keyword evidence="1" id="KW-0560">Oxidoreductase</keyword>
<name>A0ABP7HRS2_9ACTN</name>
<reference evidence="4" key="1">
    <citation type="journal article" date="2019" name="Int. J. Syst. Evol. Microbiol.">
        <title>The Global Catalogue of Microorganisms (GCM) 10K type strain sequencing project: providing services to taxonomists for standard genome sequencing and annotation.</title>
        <authorList>
            <consortium name="The Broad Institute Genomics Platform"/>
            <consortium name="The Broad Institute Genome Sequencing Center for Infectious Disease"/>
            <person name="Wu L."/>
            <person name="Ma J."/>
        </authorList>
    </citation>
    <scope>NUCLEOTIDE SEQUENCE [LARGE SCALE GENOMIC DNA]</scope>
    <source>
        <strain evidence="4">JCM 17138</strain>
    </source>
</reference>
<organism evidence="3 4">
    <name type="scientific">Streptomyces coacervatus</name>
    <dbReference type="NCBI Taxonomy" id="647381"/>
    <lineage>
        <taxon>Bacteria</taxon>
        <taxon>Bacillati</taxon>
        <taxon>Actinomycetota</taxon>
        <taxon>Actinomycetes</taxon>
        <taxon>Kitasatosporales</taxon>
        <taxon>Streptomycetaceae</taxon>
        <taxon>Streptomyces</taxon>
    </lineage>
</organism>
<dbReference type="Pfam" id="PF00465">
    <property type="entry name" value="Fe-ADH"/>
    <property type="match status" value="1"/>
</dbReference>
<dbReference type="NCBIfam" id="NF041822">
    <property type="entry name" value="daptide_DH"/>
    <property type="match status" value="1"/>
</dbReference>
<evidence type="ECO:0000256" key="1">
    <source>
        <dbReference type="ARBA" id="ARBA00023002"/>
    </source>
</evidence>
<protein>
    <recommendedName>
        <fullName evidence="2">Alcohol dehydrogenase iron-type/glycerol dehydrogenase GldA domain-containing protein</fullName>
    </recommendedName>
</protein>
<dbReference type="InterPro" id="IPR049692">
    <property type="entry name" value="Daptide_DH"/>
</dbReference>
<keyword evidence="4" id="KW-1185">Reference proteome</keyword>
<dbReference type="PANTHER" id="PTHR11496:SF83">
    <property type="entry name" value="HYDROXYACID-OXOACID TRANSHYDROGENASE, MITOCHONDRIAL"/>
    <property type="match status" value="1"/>
</dbReference>
<evidence type="ECO:0000313" key="3">
    <source>
        <dbReference type="EMBL" id="GAA3800608.1"/>
    </source>
</evidence>
<comment type="caution">
    <text evidence="3">The sequence shown here is derived from an EMBL/GenBank/DDBJ whole genome shotgun (WGS) entry which is preliminary data.</text>
</comment>
<gene>
    <name evidence="3" type="ORF">GCM10022403_038620</name>
</gene>
<dbReference type="InterPro" id="IPR039697">
    <property type="entry name" value="Alcohol_dehydrogenase_Fe"/>
</dbReference>
<dbReference type="PANTHER" id="PTHR11496">
    <property type="entry name" value="ALCOHOL DEHYDROGENASE"/>
    <property type="match status" value="1"/>
</dbReference>
<dbReference type="SUPFAM" id="SSF56796">
    <property type="entry name" value="Dehydroquinate synthase-like"/>
    <property type="match status" value="1"/>
</dbReference>
<sequence>MSGGTGGATSVLHGCAPLGRWIAGRGERRITLVVDAALLDSAVVAKLHDLVSAPGRETQVLALAGAGDVDSVPALADRLADSELVIGVGGGSLLDQAKLATAARDDRGIRARLTVPQRCGLVVLPEFTGRRVPLVAVPTTVGTGSEVSGVACLARPGGKQLVLGMALQPEIAVLDADATATLPGELLAEGVLEALFRVVSPYIGDHTSAPTEDALVETVAARLVTLGHTLADARPAAPRGLVADGALRLEIAKVSGLSHSAWLHHGRDPYAVKGWLIANELSWSLGVRKMTAVAALLPPLWQAIAEGESRLGSAERLRRIWARLRTAGPTPLPGDPAEGVRALVSAWRIEHRLTADAARLDDVAERTVRAWGAGLPMLGGLTAMDVRRLLADAVPA</sequence>